<protein>
    <submittedName>
        <fullName evidence="7">Hydroxymethylpyrimidine transporter CytX</fullName>
    </submittedName>
</protein>
<evidence type="ECO:0000256" key="1">
    <source>
        <dbReference type="ARBA" id="ARBA00004141"/>
    </source>
</evidence>
<keyword evidence="4 6" id="KW-1133">Transmembrane helix</keyword>
<feature type="transmembrane region" description="Helical" evidence="6">
    <location>
        <begin position="80"/>
        <end position="100"/>
    </location>
</feature>
<feature type="transmembrane region" description="Helical" evidence="6">
    <location>
        <begin position="138"/>
        <end position="159"/>
    </location>
</feature>
<feature type="transmembrane region" description="Helical" evidence="6">
    <location>
        <begin position="235"/>
        <end position="261"/>
    </location>
</feature>
<evidence type="ECO:0000256" key="4">
    <source>
        <dbReference type="ARBA" id="ARBA00022989"/>
    </source>
</evidence>
<feature type="transmembrane region" description="Helical" evidence="6">
    <location>
        <begin position="209"/>
        <end position="229"/>
    </location>
</feature>
<organism evidence="7 8">
    <name type="scientific">Limosilactobacillus urinaemulieris</name>
    <dbReference type="NCBI Taxonomy" id="2742600"/>
    <lineage>
        <taxon>Bacteria</taxon>
        <taxon>Bacillati</taxon>
        <taxon>Bacillota</taxon>
        <taxon>Bacilli</taxon>
        <taxon>Lactobacillales</taxon>
        <taxon>Lactobacillaceae</taxon>
        <taxon>Limosilactobacillus</taxon>
    </lineage>
</organism>
<evidence type="ECO:0000256" key="3">
    <source>
        <dbReference type="ARBA" id="ARBA00022692"/>
    </source>
</evidence>
<feature type="transmembrane region" description="Helical" evidence="6">
    <location>
        <begin position="38"/>
        <end position="59"/>
    </location>
</feature>
<evidence type="ECO:0000256" key="5">
    <source>
        <dbReference type="ARBA" id="ARBA00023136"/>
    </source>
</evidence>
<dbReference type="Pfam" id="PF02133">
    <property type="entry name" value="Transp_cyt_pur"/>
    <property type="match status" value="1"/>
</dbReference>
<dbReference type="EMBL" id="JABUXR010000014">
    <property type="protein sequence ID" value="MBD8086038.1"/>
    <property type="molecule type" value="Genomic_DNA"/>
</dbReference>
<name>A0ABR8ZMH8_9LACO</name>
<comment type="caution">
    <text evidence="7">The sequence shown here is derived from an EMBL/GenBank/DDBJ whole genome shotgun (WGS) entry which is preliminary data.</text>
</comment>
<dbReference type="InterPro" id="IPR030191">
    <property type="entry name" value="CodB"/>
</dbReference>
<dbReference type="PANTHER" id="PTHR30569:SF0">
    <property type="entry name" value="CYTOSINE PERMEASE"/>
    <property type="match status" value="1"/>
</dbReference>
<comment type="similarity">
    <text evidence="2">Belongs to the purine-cytosine permease (2.A.39) family.</text>
</comment>
<feature type="transmembrane region" description="Helical" evidence="6">
    <location>
        <begin position="282"/>
        <end position="300"/>
    </location>
</feature>
<keyword evidence="3 6" id="KW-0812">Transmembrane</keyword>
<evidence type="ECO:0000313" key="8">
    <source>
        <dbReference type="Proteomes" id="UP000645007"/>
    </source>
</evidence>
<dbReference type="RefSeq" id="WP_191911774.1">
    <property type="nucleotide sequence ID" value="NZ_JABUXR010000014.1"/>
</dbReference>
<keyword evidence="8" id="KW-1185">Reference proteome</keyword>
<reference evidence="7 8" key="1">
    <citation type="submission" date="2020-06" db="EMBL/GenBank/DDBJ databases">
        <title>Limosilactobacillus sp. nov.</title>
        <authorList>
            <person name="Ksiezarek M."/>
            <person name="Goncalves Ribeiro T."/>
            <person name="Rocha J."/>
            <person name="Grosso F."/>
            <person name="Peixe L."/>
        </authorList>
    </citation>
    <scope>NUCLEOTIDE SEQUENCE [LARGE SCALE GENOMIC DNA]</scope>
    <source>
        <strain evidence="8">c9Ua_26_M</strain>
    </source>
</reference>
<evidence type="ECO:0000256" key="6">
    <source>
        <dbReference type="SAM" id="Phobius"/>
    </source>
</evidence>
<evidence type="ECO:0000313" key="7">
    <source>
        <dbReference type="EMBL" id="MBD8086038.1"/>
    </source>
</evidence>
<accession>A0ABR8ZMH8</accession>
<dbReference type="Proteomes" id="UP000645007">
    <property type="component" value="Unassembled WGS sequence"/>
</dbReference>
<feature type="transmembrane region" description="Helical" evidence="6">
    <location>
        <begin position="336"/>
        <end position="358"/>
    </location>
</feature>
<feature type="transmembrane region" description="Helical" evidence="6">
    <location>
        <begin position="364"/>
        <end position="380"/>
    </location>
</feature>
<dbReference type="InterPro" id="IPR012732">
    <property type="entry name" value="Thia_CytX"/>
</dbReference>
<sequence>MQHKTSLVENGMIWCGAGISIAEILTGTYLAPLGMVKGITAIILGHLIGCGLLFLAGIIGGQLHISAMESVKISFGQLGGIFFASLNVLQLIGWTGIMIYDGSLAANGLWKLGRPLWCGLIGFLIIVWLIIGIRRLKWLNTVALTALLLLTVWLCYLIFAEPHVNNHLGALSFGQGLELAVSMPLSWLPLISDYTSVAQNPIQASGVSAITYGVISCWMAIVGLGAILLTGQTNIAKIMVSAGVGISGLIIVLLSTVTTTFMDAYSAGVSAQTLKVKWSSRLTAIIVTSIGSLGAIVLPMDNFSNFLYIISSVFTPMIAIQIMDRFVLRLDNKDRWISWTHFILWLIGFIVYRCLMLIDLPVGNTLPDILIVIFLVWIVDHKKAGMNKIISSFLPSIKKYC</sequence>
<keyword evidence="5 6" id="KW-0472">Membrane</keyword>
<gene>
    <name evidence="7" type="primary">cytX</name>
    <name evidence="7" type="ORF">HUK45_07265</name>
</gene>
<dbReference type="NCBIfam" id="TIGR02358">
    <property type="entry name" value="thia_cytX"/>
    <property type="match status" value="1"/>
</dbReference>
<feature type="transmembrane region" description="Helical" evidence="6">
    <location>
        <begin position="306"/>
        <end position="324"/>
    </location>
</feature>
<proteinExistence type="inferred from homology"/>
<comment type="subcellular location">
    <subcellularLocation>
        <location evidence="1">Membrane</location>
        <topology evidence="1">Multi-pass membrane protein</topology>
    </subcellularLocation>
</comment>
<feature type="transmembrane region" description="Helical" evidence="6">
    <location>
        <begin position="12"/>
        <end position="32"/>
    </location>
</feature>
<feature type="transmembrane region" description="Helical" evidence="6">
    <location>
        <begin position="112"/>
        <end position="131"/>
    </location>
</feature>
<dbReference type="Gene3D" id="1.10.4160.10">
    <property type="entry name" value="Hydantoin permease"/>
    <property type="match status" value="1"/>
</dbReference>
<dbReference type="PANTHER" id="PTHR30569">
    <property type="entry name" value="CYTOSINE TRANSPORTER CODB"/>
    <property type="match status" value="1"/>
</dbReference>
<dbReference type="InterPro" id="IPR001248">
    <property type="entry name" value="Pur-cyt_permease"/>
</dbReference>
<evidence type="ECO:0000256" key="2">
    <source>
        <dbReference type="ARBA" id="ARBA00008974"/>
    </source>
</evidence>